<evidence type="ECO:0000256" key="1">
    <source>
        <dbReference type="ARBA" id="ARBA00008007"/>
    </source>
</evidence>
<sequence length="226" mass="25905">MWDFSRLSLVKTQLCLLCRQSSEVLICDFCTRDLLLFDCKSYDYNLLNWPKVRRGLKQLNAENVLALADYQWPLSRLLTGLKFSKKIMHANALAKLFVTHALGDLHPRPQAIIPVPLHPKRYQTRKYNQSVELGKCISALTGIELISGMLTRHKATQTQTSLSSNQRKANVKNAFSLHSAIKYQHIAILDDVITTGATVEAIYQLIRRQYPEIRIDIWSICLTLEH</sequence>
<dbReference type="PANTHER" id="PTHR47505:SF1">
    <property type="entry name" value="DNA UTILIZATION PROTEIN YHGH"/>
    <property type="match status" value="1"/>
</dbReference>
<name>K7A726_9ALTE</name>
<dbReference type="STRING" id="1129793.GPLA_0321"/>
<dbReference type="InterPro" id="IPR051910">
    <property type="entry name" value="ComF/GntX_DNA_util-trans"/>
</dbReference>
<comment type="caution">
    <text evidence="2">The sequence shown here is derived from an EMBL/GenBank/DDBJ whole genome shotgun (WGS) entry which is preliminary data.</text>
</comment>
<dbReference type="Gene3D" id="3.40.50.2020">
    <property type="match status" value="1"/>
</dbReference>
<comment type="similarity">
    <text evidence="1">Belongs to the ComF/GntX family.</text>
</comment>
<keyword evidence="2" id="KW-0328">Glycosyltransferase</keyword>
<keyword evidence="2" id="KW-0808">Transferase</keyword>
<evidence type="ECO:0000313" key="3">
    <source>
        <dbReference type="Proteomes" id="UP000006322"/>
    </source>
</evidence>
<reference evidence="3" key="1">
    <citation type="journal article" date="2014" name="Environ. Microbiol.">
        <title>Comparative genomics of the marine bacterial genus Glaciecola reveals the high degree of genomic diversity and genomic characteristic for cold adaptation.</title>
        <authorList>
            <person name="Qin Q.L."/>
            <person name="Xie B.B."/>
            <person name="Yu Y."/>
            <person name="Shu Y.L."/>
            <person name="Rong J.C."/>
            <person name="Zhang Y.J."/>
            <person name="Zhao D.L."/>
            <person name="Chen X.L."/>
            <person name="Zhang X.Y."/>
            <person name="Chen B."/>
            <person name="Zhou B.C."/>
            <person name="Zhang Y.Z."/>
        </authorList>
    </citation>
    <scope>NUCLEOTIDE SEQUENCE [LARGE SCALE GENOMIC DNA]</scope>
    <source>
        <strain evidence="3">LMG 21857</strain>
    </source>
</reference>
<keyword evidence="3" id="KW-1185">Reference proteome</keyword>
<dbReference type="InterPro" id="IPR029057">
    <property type="entry name" value="PRTase-like"/>
</dbReference>
<accession>K7A726</accession>
<dbReference type="RefSeq" id="WP_007103046.1">
    <property type="nucleotide sequence ID" value="NZ_BAER01000014.1"/>
</dbReference>
<dbReference type="SUPFAM" id="SSF53271">
    <property type="entry name" value="PRTase-like"/>
    <property type="match status" value="1"/>
</dbReference>
<gene>
    <name evidence="2" type="ORF">GPLA_0321</name>
</gene>
<proteinExistence type="inferred from homology"/>
<dbReference type="AlphaFoldDB" id="K7A726"/>
<evidence type="ECO:0000313" key="2">
    <source>
        <dbReference type="EMBL" id="GAC31240.1"/>
    </source>
</evidence>
<dbReference type="GO" id="GO:0016757">
    <property type="term" value="F:glycosyltransferase activity"/>
    <property type="evidence" value="ECO:0007669"/>
    <property type="project" value="UniProtKB-KW"/>
</dbReference>
<dbReference type="EMBL" id="BAER01000014">
    <property type="protein sequence ID" value="GAC31240.1"/>
    <property type="molecule type" value="Genomic_DNA"/>
</dbReference>
<dbReference type="CDD" id="cd06223">
    <property type="entry name" value="PRTases_typeI"/>
    <property type="match status" value="1"/>
</dbReference>
<dbReference type="InterPro" id="IPR000836">
    <property type="entry name" value="PRTase_dom"/>
</dbReference>
<organism evidence="2 3">
    <name type="scientific">Paraglaciecola polaris LMG 21857</name>
    <dbReference type="NCBI Taxonomy" id="1129793"/>
    <lineage>
        <taxon>Bacteria</taxon>
        <taxon>Pseudomonadati</taxon>
        <taxon>Pseudomonadota</taxon>
        <taxon>Gammaproteobacteria</taxon>
        <taxon>Alteromonadales</taxon>
        <taxon>Alteromonadaceae</taxon>
        <taxon>Paraglaciecola</taxon>
    </lineage>
</organism>
<dbReference type="Proteomes" id="UP000006322">
    <property type="component" value="Unassembled WGS sequence"/>
</dbReference>
<protein>
    <submittedName>
        <fullName evidence="2">Amidophosphoribosyltransferase-like protein</fullName>
    </submittedName>
</protein>
<dbReference type="PANTHER" id="PTHR47505">
    <property type="entry name" value="DNA UTILIZATION PROTEIN YHGH"/>
    <property type="match status" value="1"/>
</dbReference>
<dbReference type="OrthoDB" id="9793412at2"/>